<feature type="region of interest" description="Disordered" evidence="1">
    <location>
        <begin position="335"/>
        <end position="398"/>
    </location>
</feature>
<feature type="compositionally biased region" description="Basic and acidic residues" evidence="1">
    <location>
        <begin position="370"/>
        <end position="392"/>
    </location>
</feature>
<feature type="region of interest" description="Disordered" evidence="1">
    <location>
        <begin position="112"/>
        <end position="146"/>
    </location>
</feature>
<evidence type="ECO:0000256" key="1">
    <source>
        <dbReference type="SAM" id="MobiDB-lite"/>
    </source>
</evidence>
<evidence type="ECO:0000313" key="3">
    <source>
        <dbReference type="Proteomes" id="UP001628179"/>
    </source>
</evidence>
<organism evidence="2 3">
    <name type="scientific">Madurella fahalii</name>
    <dbReference type="NCBI Taxonomy" id="1157608"/>
    <lineage>
        <taxon>Eukaryota</taxon>
        <taxon>Fungi</taxon>
        <taxon>Dikarya</taxon>
        <taxon>Ascomycota</taxon>
        <taxon>Pezizomycotina</taxon>
        <taxon>Sordariomycetes</taxon>
        <taxon>Sordariomycetidae</taxon>
        <taxon>Sordariales</taxon>
        <taxon>Sordariales incertae sedis</taxon>
        <taxon>Madurella</taxon>
    </lineage>
</organism>
<sequence length="398" mass="44476">MRALDDAAADRLERIRLKIEELSFPAGWGYIDLEPPQHISREIDENDYPNLKLRFFEDENFRRNYWNPCDLLGLFLSSLAPAPAGATLENFFLPWTAMYGKWCEKLIRVRPAPSGEEEQAGPDQQPEPQTKEEPKPKSSDKTTEPEETDAYCYAPVMYQCTWTEIGPGQGYEFYLGAFLSGMLEGDTNVVKPTAWGLKVRRARFDTLMTLFGPMDSEKEIHFEPPADSPTETRYGNCAETYPFLNHISRQSSRRLDGGAGGAGALPPTRPLEPCHGLALKCDALEPADYEIDLNNTKHWKNLRDPCKRCKELARVGGGERKKFEHKKAAILQARAGGQEVGAKSVTRKGKAKKVKANNGRTGKDGTGAYKTEDVADTGRQEDRQGKDKKSKGENGQAL</sequence>
<reference evidence="2 3" key="1">
    <citation type="submission" date="2024-09" db="EMBL/GenBank/DDBJ databases">
        <title>Itraconazole resistance in Madurella fahalii resulting from another homologue of gene encoding cytochrome P450 14-alpha sterol demethylase (CYP51).</title>
        <authorList>
            <person name="Yoshioka I."/>
            <person name="Fahal A.H."/>
            <person name="Kaneko S."/>
            <person name="Yaguchi T."/>
        </authorList>
    </citation>
    <scope>NUCLEOTIDE SEQUENCE [LARGE SCALE GENOMIC DNA]</scope>
    <source>
        <strain evidence="2 3">IFM 68171</strain>
    </source>
</reference>
<dbReference type="Proteomes" id="UP001628179">
    <property type="component" value="Unassembled WGS sequence"/>
</dbReference>
<proteinExistence type="predicted"/>
<gene>
    <name evidence="2" type="ORF">MFIFM68171_02196</name>
</gene>
<accession>A0ABQ0G2J8</accession>
<comment type="caution">
    <text evidence="2">The sequence shown here is derived from an EMBL/GenBank/DDBJ whole genome shotgun (WGS) entry which is preliminary data.</text>
</comment>
<dbReference type="GeneID" id="98172941"/>
<protein>
    <submittedName>
        <fullName evidence="2">Uncharacterized protein</fullName>
    </submittedName>
</protein>
<evidence type="ECO:0000313" key="2">
    <source>
        <dbReference type="EMBL" id="GAB1311986.1"/>
    </source>
</evidence>
<feature type="compositionally biased region" description="Basic residues" evidence="1">
    <location>
        <begin position="345"/>
        <end position="355"/>
    </location>
</feature>
<dbReference type="EMBL" id="BAAFSV010000001">
    <property type="protein sequence ID" value="GAB1311986.1"/>
    <property type="molecule type" value="Genomic_DNA"/>
</dbReference>
<dbReference type="RefSeq" id="XP_070913719.1">
    <property type="nucleotide sequence ID" value="XM_071057618.1"/>
</dbReference>
<feature type="compositionally biased region" description="Basic and acidic residues" evidence="1">
    <location>
        <begin position="129"/>
        <end position="144"/>
    </location>
</feature>
<name>A0ABQ0G2J8_9PEZI</name>
<keyword evidence="3" id="KW-1185">Reference proteome</keyword>